<dbReference type="PANTHER" id="PTHR47634">
    <property type="entry name" value="PROTEIN KINASE DOMAIN-CONTAINING PROTEIN-RELATED"/>
    <property type="match status" value="1"/>
</dbReference>
<evidence type="ECO:0000256" key="4">
    <source>
        <dbReference type="ARBA" id="ARBA00013948"/>
    </source>
</evidence>
<evidence type="ECO:0000256" key="1">
    <source>
        <dbReference type="ARBA" id="ARBA00003747"/>
    </source>
</evidence>
<dbReference type="GO" id="GO:0005524">
    <property type="term" value="F:ATP binding"/>
    <property type="evidence" value="ECO:0007669"/>
    <property type="project" value="UniProtKB-UniRule"/>
</dbReference>
<comment type="subunit">
    <text evidence="2">Component of the EKC/KEOPS complex composed of at least BUD32, CGI121, GON7, KAE1 and PCC1; the whole complex dimerizes.</text>
</comment>
<dbReference type="EMBL" id="MU864070">
    <property type="protein sequence ID" value="KAK4194344.1"/>
    <property type="molecule type" value="Genomic_DNA"/>
</dbReference>
<dbReference type="PROSITE" id="PS50011">
    <property type="entry name" value="PROTEIN_KINASE_DOM"/>
    <property type="match status" value="1"/>
</dbReference>
<sequence length="324" mass="35477">MTLDFKYSPSNIDYIEDLEKYQPNGFHPVHLGDQYDKVESGGHRYEVIHKLGFGGFSTVWLAHGLIDEGYVALKIISASQSSYGVTPAVTSILESHPAKIFVTELRRFLISGPNGELSVRQLARQAAQGLEFLHARGLCHGDFRVNNLVLALAPSFYQRSKDELLNLLGPPIRDPILAYGGNKTGSAPDYVVEPADLTKLGPSYLTDILMVVDFDQLFGFQVVGEQPLPAGIPPNPGFNVGIPINYLAPEGTGSTLFCVLDKNVLPNWANVECGFPHIARDEVAQLLDLLRIVFEYDTTKRVTAAEIVTHLWLAREGVDGGGTS</sequence>
<evidence type="ECO:0000313" key="18">
    <source>
        <dbReference type="Proteomes" id="UP001303160"/>
    </source>
</evidence>
<dbReference type="Gene3D" id="3.30.200.20">
    <property type="entry name" value="Phosphorylase Kinase, domain 1"/>
    <property type="match status" value="1"/>
</dbReference>
<evidence type="ECO:0000256" key="14">
    <source>
        <dbReference type="ARBA" id="ARBA00048679"/>
    </source>
</evidence>
<dbReference type="Proteomes" id="UP001303160">
    <property type="component" value="Unassembled WGS sequence"/>
</dbReference>
<dbReference type="InterPro" id="IPR000719">
    <property type="entry name" value="Prot_kinase_dom"/>
</dbReference>
<dbReference type="GO" id="GO:0000245">
    <property type="term" value="P:spliceosomal complex assembly"/>
    <property type="evidence" value="ECO:0007669"/>
    <property type="project" value="TreeGrafter"/>
</dbReference>
<evidence type="ECO:0000256" key="6">
    <source>
        <dbReference type="ARBA" id="ARBA00022527"/>
    </source>
</evidence>
<dbReference type="InterPro" id="IPR051334">
    <property type="entry name" value="SRPK"/>
</dbReference>
<comment type="catalytic activity">
    <reaction evidence="14">
        <text>L-seryl-[protein] + ATP = O-phospho-L-seryl-[protein] + ADP + H(+)</text>
        <dbReference type="Rhea" id="RHEA:17989"/>
        <dbReference type="Rhea" id="RHEA-COMP:9863"/>
        <dbReference type="Rhea" id="RHEA-COMP:11604"/>
        <dbReference type="ChEBI" id="CHEBI:15378"/>
        <dbReference type="ChEBI" id="CHEBI:29999"/>
        <dbReference type="ChEBI" id="CHEBI:30616"/>
        <dbReference type="ChEBI" id="CHEBI:83421"/>
        <dbReference type="ChEBI" id="CHEBI:456216"/>
        <dbReference type="EC" id="2.7.11.1"/>
    </reaction>
</comment>
<accession>A0AAN6X5B1</accession>
<dbReference type="SUPFAM" id="SSF56112">
    <property type="entry name" value="Protein kinase-like (PK-like)"/>
    <property type="match status" value="1"/>
</dbReference>
<comment type="caution">
    <text evidence="17">The sequence shown here is derived from an EMBL/GenBank/DDBJ whole genome shotgun (WGS) entry which is preliminary data.</text>
</comment>
<proteinExistence type="predicted"/>
<evidence type="ECO:0000256" key="8">
    <source>
        <dbReference type="ARBA" id="ARBA00022741"/>
    </source>
</evidence>
<dbReference type="InterPro" id="IPR008266">
    <property type="entry name" value="Tyr_kinase_AS"/>
</dbReference>
<reference evidence="17" key="1">
    <citation type="journal article" date="2023" name="Mol. Phylogenet. Evol.">
        <title>Genome-scale phylogeny and comparative genomics of the fungal order Sordariales.</title>
        <authorList>
            <person name="Hensen N."/>
            <person name="Bonometti L."/>
            <person name="Westerberg I."/>
            <person name="Brannstrom I.O."/>
            <person name="Guillou S."/>
            <person name="Cros-Aarteil S."/>
            <person name="Calhoun S."/>
            <person name="Haridas S."/>
            <person name="Kuo A."/>
            <person name="Mondo S."/>
            <person name="Pangilinan J."/>
            <person name="Riley R."/>
            <person name="LaButti K."/>
            <person name="Andreopoulos B."/>
            <person name="Lipzen A."/>
            <person name="Chen C."/>
            <person name="Yan M."/>
            <person name="Daum C."/>
            <person name="Ng V."/>
            <person name="Clum A."/>
            <person name="Steindorff A."/>
            <person name="Ohm R.A."/>
            <person name="Martin F."/>
            <person name="Silar P."/>
            <person name="Natvig D.O."/>
            <person name="Lalanne C."/>
            <person name="Gautier V."/>
            <person name="Ament-Velasquez S.L."/>
            <person name="Kruys A."/>
            <person name="Hutchinson M.I."/>
            <person name="Powell A.J."/>
            <person name="Barry K."/>
            <person name="Miller A.N."/>
            <person name="Grigoriev I.V."/>
            <person name="Debuchy R."/>
            <person name="Gladieux P."/>
            <person name="Hiltunen Thoren M."/>
            <person name="Johannesson H."/>
        </authorList>
    </citation>
    <scope>NUCLEOTIDE SEQUENCE</scope>
    <source>
        <strain evidence="17">CBS 315.58</strain>
    </source>
</reference>
<dbReference type="PROSITE" id="PS00109">
    <property type="entry name" value="PROTEIN_KINASE_TYR"/>
    <property type="match status" value="1"/>
</dbReference>
<keyword evidence="6" id="KW-0723">Serine/threonine-protein kinase</keyword>
<name>A0AAN6X5B1_9PEZI</name>
<evidence type="ECO:0000256" key="2">
    <source>
        <dbReference type="ARBA" id="ARBA00011534"/>
    </source>
</evidence>
<feature type="domain" description="Protein kinase" evidence="16">
    <location>
        <begin position="45"/>
        <end position="313"/>
    </location>
</feature>
<dbReference type="GO" id="GO:0004674">
    <property type="term" value="F:protein serine/threonine kinase activity"/>
    <property type="evidence" value="ECO:0007669"/>
    <property type="project" value="UniProtKB-KW"/>
</dbReference>
<reference evidence="17" key="2">
    <citation type="submission" date="2023-05" db="EMBL/GenBank/DDBJ databases">
        <authorList>
            <consortium name="Lawrence Berkeley National Laboratory"/>
            <person name="Steindorff A."/>
            <person name="Hensen N."/>
            <person name="Bonometti L."/>
            <person name="Westerberg I."/>
            <person name="Brannstrom I.O."/>
            <person name="Guillou S."/>
            <person name="Cros-Aarteil S."/>
            <person name="Calhoun S."/>
            <person name="Haridas S."/>
            <person name="Kuo A."/>
            <person name="Mondo S."/>
            <person name="Pangilinan J."/>
            <person name="Riley R."/>
            <person name="Labutti K."/>
            <person name="Andreopoulos B."/>
            <person name="Lipzen A."/>
            <person name="Chen C."/>
            <person name="Yanf M."/>
            <person name="Daum C."/>
            <person name="Ng V."/>
            <person name="Clum A."/>
            <person name="Ohm R."/>
            <person name="Martin F."/>
            <person name="Silar P."/>
            <person name="Natvig D."/>
            <person name="Lalanne C."/>
            <person name="Gautier V."/>
            <person name="Ament-Velasquez S.L."/>
            <person name="Kruys A."/>
            <person name="Hutchinson M.I."/>
            <person name="Powell A.J."/>
            <person name="Barry K."/>
            <person name="Miller A.N."/>
            <person name="Grigoriev I.V."/>
            <person name="Debuchy R."/>
            <person name="Gladieux P."/>
            <person name="Thoren M.H."/>
            <person name="Johannesson H."/>
        </authorList>
    </citation>
    <scope>NUCLEOTIDE SEQUENCE</scope>
    <source>
        <strain evidence="17">CBS 315.58</strain>
    </source>
</reference>
<evidence type="ECO:0000256" key="5">
    <source>
        <dbReference type="ARBA" id="ARBA00019973"/>
    </source>
</evidence>
<evidence type="ECO:0000256" key="11">
    <source>
        <dbReference type="ARBA" id="ARBA00030980"/>
    </source>
</evidence>
<dbReference type="EC" id="2.7.11.1" evidence="3"/>
<keyword evidence="10 15" id="KW-0067">ATP-binding</keyword>
<feature type="binding site" evidence="15">
    <location>
        <position position="74"/>
    </location>
    <ligand>
        <name>ATP</name>
        <dbReference type="ChEBI" id="CHEBI:30616"/>
    </ligand>
</feature>
<keyword evidence="18" id="KW-1185">Reference proteome</keyword>
<dbReference type="InterPro" id="IPR017441">
    <property type="entry name" value="Protein_kinase_ATP_BS"/>
</dbReference>
<organism evidence="17 18">
    <name type="scientific">Triangularia verruculosa</name>
    <dbReference type="NCBI Taxonomy" id="2587418"/>
    <lineage>
        <taxon>Eukaryota</taxon>
        <taxon>Fungi</taxon>
        <taxon>Dikarya</taxon>
        <taxon>Ascomycota</taxon>
        <taxon>Pezizomycotina</taxon>
        <taxon>Sordariomycetes</taxon>
        <taxon>Sordariomycetidae</taxon>
        <taxon>Sordariales</taxon>
        <taxon>Podosporaceae</taxon>
        <taxon>Triangularia</taxon>
    </lineage>
</organism>
<evidence type="ECO:0000256" key="9">
    <source>
        <dbReference type="ARBA" id="ARBA00022777"/>
    </source>
</evidence>
<dbReference type="AlphaFoldDB" id="A0AAN6X5B1"/>
<keyword evidence="7" id="KW-0808">Transferase</keyword>
<comment type="catalytic activity">
    <reaction evidence="13">
        <text>L-threonyl-[protein] + ATP = O-phospho-L-threonyl-[protein] + ADP + H(+)</text>
        <dbReference type="Rhea" id="RHEA:46608"/>
        <dbReference type="Rhea" id="RHEA-COMP:11060"/>
        <dbReference type="Rhea" id="RHEA-COMP:11605"/>
        <dbReference type="ChEBI" id="CHEBI:15378"/>
        <dbReference type="ChEBI" id="CHEBI:30013"/>
        <dbReference type="ChEBI" id="CHEBI:30616"/>
        <dbReference type="ChEBI" id="CHEBI:61977"/>
        <dbReference type="ChEBI" id="CHEBI:456216"/>
        <dbReference type="EC" id="2.7.11.1"/>
    </reaction>
</comment>
<dbReference type="InterPro" id="IPR011009">
    <property type="entry name" value="Kinase-like_dom_sf"/>
</dbReference>
<evidence type="ECO:0000256" key="10">
    <source>
        <dbReference type="ARBA" id="ARBA00022840"/>
    </source>
</evidence>
<keyword evidence="9 17" id="KW-0418">Kinase</keyword>
<gene>
    <name evidence="17" type="ORF">QBC40DRAFT_260107</name>
</gene>
<evidence type="ECO:0000256" key="12">
    <source>
        <dbReference type="ARBA" id="ARBA00033194"/>
    </source>
</evidence>
<evidence type="ECO:0000256" key="13">
    <source>
        <dbReference type="ARBA" id="ARBA00047899"/>
    </source>
</evidence>
<keyword evidence="8 15" id="KW-0547">Nucleotide-binding</keyword>
<dbReference type="Gene3D" id="1.10.510.10">
    <property type="entry name" value="Transferase(Phosphotransferase) domain 1"/>
    <property type="match status" value="1"/>
</dbReference>
<evidence type="ECO:0000256" key="3">
    <source>
        <dbReference type="ARBA" id="ARBA00012513"/>
    </source>
</evidence>
<protein>
    <recommendedName>
        <fullName evidence="5">EKC/KEOPS complex subunit BUD32</fullName>
        <ecNumber evidence="3">2.7.11.1</ecNumber>
    </recommendedName>
    <alternativeName>
        <fullName evidence="11 12">Atypical Serine/threonine protein kinase BUD32</fullName>
    </alternativeName>
    <alternativeName>
        <fullName evidence="4">EKC/KEOPS complex subunit bud32</fullName>
    </alternativeName>
</protein>
<evidence type="ECO:0000259" key="16">
    <source>
        <dbReference type="PROSITE" id="PS50011"/>
    </source>
</evidence>
<evidence type="ECO:0000313" key="17">
    <source>
        <dbReference type="EMBL" id="KAK4194344.1"/>
    </source>
</evidence>
<dbReference type="SMART" id="SM00220">
    <property type="entry name" value="S_TKc"/>
    <property type="match status" value="1"/>
</dbReference>
<dbReference type="PANTHER" id="PTHR47634:SF9">
    <property type="entry name" value="PROTEIN KINASE DOMAIN-CONTAINING PROTEIN-RELATED"/>
    <property type="match status" value="1"/>
</dbReference>
<dbReference type="PROSITE" id="PS00107">
    <property type="entry name" value="PROTEIN_KINASE_ATP"/>
    <property type="match status" value="1"/>
</dbReference>
<comment type="function">
    <text evidence="1">Component of the EKC/KEOPS complex that is required for the formation of a threonylcarbamoyl group on adenosine at position 37 (t(6)A37) in tRNAs that read codons beginning with adenine. The complex is probably involved in the transfer of the threonylcarbamoyl moiety of threonylcarbamoyl-AMP (TC-AMP) to the N6 group of A37. BUD32 has ATPase activity in the context of the EKC/KEOPS complex and likely plays a supporting role to the catalytic subunit KAE1. The EKC/KEOPS complex also promotes both telomere uncapping and telomere elongation. The complex is required for efficient recruitment of transcriptional coactivators.</text>
</comment>
<dbReference type="GO" id="GO:0050684">
    <property type="term" value="P:regulation of mRNA processing"/>
    <property type="evidence" value="ECO:0007669"/>
    <property type="project" value="TreeGrafter"/>
</dbReference>
<evidence type="ECO:0000256" key="7">
    <source>
        <dbReference type="ARBA" id="ARBA00022679"/>
    </source>
</evidence>
<evidence type="ECO:0000256" key="15">
    <source>
        <dbReference type="PROSITE-ProRule" id="PRU10141"/>
    </source>
</evidence>